<feature type="binding site" evidence="8">
    <location>
        <position position="347"/>
    </location>
    <ligand>
        <name>Zn(2+)</name>
        <dbReference type="ChEBI" id="CHEBI:29105"/>
    </ligand>
</feature>
<feature type="domain" description="Ribonuclease PIN" evidence="11">
    <location>
        <begin position="15"/>
        <end position="106"/>
    </location>
</feature>
<evidence type="ECO:0000313" key="12">
    <source>
        <dbReference type="Proteomes" id="UP000504637"/>
    </source>
</evidence>
<reference evidence="13" key="1">
    <citation type="submission" date="2020-01" db="EMBL/GenBank/DDBJ databases">
        <authorList>
            <consortium name="DOE Joint Genome Institute"/>
            <person name="Haridas S."/>
            <person name="Albert R."/>
            <person name="Binder M."/>
            <person name="Bloem J."/>
            <person name="Labutti K."/>
            <person name="Salamov A."/>
            <person name="Andreopoulos B."/>
            <person name="Baker S.E."/>
            <person name="Barry K."/>
            <person name="Bills G."/>
            <person name="Bluhm B.H."/>
            <person name="Cannon C."/>
            <person name="Castanera R."/>
            <person name="Culley D.E."/>
            <person name="Daum C."/>
            <person name="Ezra D."/>
            <person name="Gonzalez J.B."/>
            <person name="Henrissat B."/>
            <person name="Kuo A."/>
            <person name="Liang C."/>
            <person name="Lipzen A."/>
            <person name="Lutzoni F."/>
            <person name="Magnuson J."/>
            <person name="Mondo S."/>
            <person name="Nolan M."/>
            <person name="Ohm R."/>
            <person name="Pangilinan J."/>
            <person name="Park H.-J."/>
            <person name="Ramirez L."/>
            <person name="Alfaro M."/>
            <person name="Sun H."/>
            <person name="Tritt A."/>
            <person name="Yoshinaga Y."/>
            <person name="Zwiers L.-H."/>
            <person name="Turgeon B.G."/>
            <person name="Goodwin S.B."/>
            <person name="Spatafora J.W."/>
            <person name="Crous P.W."/>
            <person name="Grigoriev I.V."/>
        </authorList>
    </citation>
    <scope>NUCLEOTIDE SEQUENCE</scope>
    <source>
        <strain evidence="13">CBS 342.82</strain>
    </source>
</reference>
<dbReference type="InterPro" id="IPR017117">
    <property type="entry name" value="Nob1_euk"/>
</dbReference>
<evidence type="ECO:0000256" key="5">
    <source>
        <dbReference type="ARBA" id="ARBA00022833"/>
    </source>
</evidence>
<dbReference type="InterPro" id="IPR036283">
    <property type="entry name" value="NOB1_Zf-like_sf"/>
</dbReference>
<keyword evidence="12" id="KW-1185">Reference proteome</keyword>
<reference evidence="13" key="3">
    <citation type="submission" date="2025-08" db="UniProtKB">
        <authorList>
            <consortium name="RefSeq"/>
        </authorList>
    </citation>
    <scope>IDENTIFICATION</scope>
    <source>
        <strain evidence="13">CBS 342.82</strain>
    </source>
</reference>
<keyword evidence="6 7" id="KW-0539">Nucleus</keyword>
<sequence length="484" mass="52018">MASETMATSKPIHTVVLDTGSIIKNEPSVSTLLSQAEVIVTVPAIIAEIKDSATRTRFETTLKPFVTLRTPRPASVQVIVDFARKTGDLAVLSKPDIQIIALAYELECERNGGDWRLRRTPGQKGMNGPPPGKAEAVAAEDAVEKDESAQSAAEPSATVEDGSIEVISGAQQSETSEGVAEEKIIAPEPDAVGAAQNPTDVTAAAPIDRETAELADQEEDTIPGQQDAELSSQLETLQVAESAPQEAEAEPVMIDSAQQSAESQNEFDSDSGSDSDDGGWITPSNLKKKQAADAIGSTKEAEAPAVMQVAVITTDFAMQNVILQMNLNLLSSAMFRVKRLNTYVLRCHACFNVCRDLAKQFCPRCGQATLTRVACSTSASGEFRLHLKKNMQWNHRGDRYSIPKPVHGSSNGKLKGGGKGGWGNELMLAEDQKEYQNAARVQQRQKTRNLMDEDYLPGILTGDRGKSGGRIKVGAGRNVNSKKR</sequence>
<keyword evidence="4" id="KW-0378">Hydrolase</keyword>
<evidence type="ECO:0000256" key="9">
    <source>
        <dbReference type="SAM" id="MobiDB-lite"/>
    </source>
</evidence>
<evidence type="ECO:0000259" key="10">
    <source>
        <dbReference type="Pfam" id="PF08772"/>
    </source>
</evidence>
<dbReference type="InterPro" id="IPR033411">
    <property type="entry name" value="Ribonuclease_PIN"/>
</dbReference>
<keyword evidence="2" id="KW-0540">Nuclease</keyword>
<feature type="binding site" evidence="8">
    <location>
        <position position="350"/>
    </location>
    <ligand>
        <name>Zn(2+)</name>
        <dbReference type="ChEBI" id="CHEBI:29105"/>
    </ligand>
</feature>
<dbReference type="Proteomes" id="UP000504637">
    <property type="component" value="Unplaced"/>
</dbReference>
<dbReference type="FunFam" id="3.40.50.1010:FF:000020">
    <property type="entry name" value="20S-pre-rRNA D-site endonuclease NOB1"/>
    <property type="match status" value="1"/>
</dbReference>
<feature type="binding site" evidence="8">
    <location>
        <position position="365"/>
    </location>
    <ligand>
        <name>Zn(2+)</name>
        <dbReference type="ChEBI" id="CHEBI:29105"/>
    </ligand>
</feature>
<name>A0A6J3M8H9_9PEZI</name>
<dbReference type="Pfam" id="PF17146">
    <property type="entry name" value="PIN_6"/>
    <property type="match status" value="1"/>
</dbReference>
<evidence type="ECO:0000256" key="7">
    <source>
        <dbReference type="PIRNR" id="PIRNR037125"/>
    </source>
</evidence>
<feature type="region of interest" description="Disordered" evidence="9">
    <location>
        <begin position="396"/>
        <end position="418"/>
    </location>
</feature>
<comment type="subcellular location">
    <subcellularLocation>
        <location evidence="7">Nucleus</location>
        <location evidence="7">Nucleolus</location>
    </subcellularLocation>
</comment>
<dbReference type="InterPro" id="IPR039907">
    <property type="entry name" value="NOB1"/>
</dbReference>
<dbReference type="PANTHER" id="PTHR12814:SF2">
    <property type="entry name" value="RNA-BINDING PROTEIN NOB1"/>
    <property type="match status" value="1"/>
</dbReference>
<dbReference type="GO" id="GO:0016787">
    <property type="term" value="F:hydrolase activity"/>
    <property type="evidence" value="ECO:0007669"/>
    <property type="project" value="UniProtKB-KW"/>
</dbReference>
<feature type="compositionally biased region" description="Acidic residues" evidence="9">
    <location>
        <begin position="265"/>
        <end position="277"/>
    </location>
</feature>
<dbReference type="GO" id="GO:0030490">
    <property type="term" value="P:maturation of SSU-rRNA"/>
    <property type="evidence" value="ECO:0007669"/>
    <property type="project" value="TreeGrafter"/>
</dbReference>
<evidence type="ECO:0000256" key="8">
    <source>
        <dbReference type="PIRSR" id="PIRSR037125-1"/>
    </source>
</evidence>
<dbReference type="CDD" id="cd09876">
    <property type="entry name" value="PIN_Nob1-like"/>
    <property type="match status" value="1"/>
</dbReference>
<dbReference type="PANTHER" id="PTHR12814">
    <property type="entry name" value="RNA-BINDING PROTEIN NOB1"/>
    <property type="match status" value="1"/>
</dbReference>
<proteinExistence type="inferred from homology"/>
<dbReference type="InterPro" id="IPR014881">
    <property type="entry name" value="NOB1_Zn-bd"/>
</dbReference>
<evidence type="ECO:0000256" key="3">
    <source>
        <dbReference type="ARBA" id="ARBA00022723"/>
    </source>
</evidence>
<evidence type="ECO:0000256" key="2">
    <source>
        <dbReference type="ARBA" id="ARBA00022722"/>
    </source>
</evidence>
<reference evidence="13" key="2">
    <citation type="submission" date="2020-04" db="EMBL/GenBank/DDBJ databases">
        <authorList>
            <consortium name="NCBI Genome Project"/>
        </authorList>
    </citation>
    <scope>NUCLEOTIDE SEQUENCE</scope>
    <source>
        <strain evidence="13">CBS 342.82</strain>
    </source>
</reference>
<dbReference type="AlphaFoldDB" id="A0A6J3M8H9"/>
<evidence type="ECO:0000256" key="4">
    <source>
        <dbReference type="ARBA" id="ARBA00022801"/>
    </source>
</evidence>
<feature type="domain" description="Nin one binding (NOB1) Zn-ribbon-like" evidence="10">
    <location>
        <begin position="337"/>
        <end position="408"/>
    </location>
</feature>
<dbReference type="GO" id="GO:0004521">
    <property type="term" value="F:RNA endonuclease activity"/>
    <property type="evidence" value="ECO:0007669"/>
    <property type="project" value="UniProtKB-UniRule"/>
</dbReference>
<keyword evidence="3 7" id="KW-0479">Metal-binding</keyword>
<dbReference type="GO" id="GO:0046872">
    <property type="term" value="F:metal ion binding"/>
    <property type="evidence" value="ECO:0007669"/>
    <property type="project" value="UniProtKB-UniRule"/>
</dbReference>
<comment type="function">
    <text evidence="7">Required for the synthesis of 40S ribosome subunits. Has a role in processing 20S pre-rRNA into the mature 18S rRNA, where it is required for cleavage at the 3' end of the mature 18S rRNA (D-site). Accompanies the 20S pre-rRNA from the nucleus to the cytoplasm.</text>
</comment>
<feature type="binding site" evidence="8">
    <location>
        <position position="362"/>
    </location>
    <ligand>
        <name>Zn(2+)</name>
        <dbReference type="ChEBI" id="CHEBI:29105"/>
    </ligand>
</feature>
<organism evidence="13">
    <name type="scientific">Dissoconium aciculare CBS 342.82</name>
    <dbReference type="NCBI Taxonomy" id="1314786"/>
    <lineage>
        <taxon>Eukaryota</taxon>
        <taxon>Fungi</taxon>
        <taxon>Dikarya</taxon>
        <taxon>Ascomycota</taxon>
        <taxon>Pezizomycotina</taxon>
        <taxon>Dothideomycetes</taxon>
        <taxon>Dothideomycetidae</taxon>
        <taxon>Mycosphaerellales</taxon>
        <taxon>Dissoconiaceae</taxon>
        <taxon>Dissoconium</taxon>
    </lineage>
</organism>
<keyword evidence="5 7" id="KW-0862">Zinc</keyword>
<dbReference type="PIRSF" id="PIRSF037125">
    <property type="entry name" value="D-site_20S_pre-rRNA_nuclease"/>
    <property type="match status" value="1"/>
</dbReference>
<dbReference type="Pfam" id="PF08772">
    <property type="entry name" value="Zn_ribbon_NOB1"/>
    <property type="match status" value="1"/>
</dbReference>
<dbReference type="GeneID" id="54362707"/>
<dbReference type="GO" id="GO:0005737">
    <property type="term" value="C:cytoplasm"/>
    <property type="evidence" value="ECO:0007669"/>
    <property type="project" value="UniProtKB-ARBA"/>
</dbReference>
<dbReference type="GO" id="GO:0005730">
    <property type="term" value="C:nucleolus"/>
    <property type="evidence" value="ECO:0007669"/>
    <property type="project" value="UniProtKB-SubCell"/>
</dbReference>
<evidence type="ECO:0000256" key="6">
    <source>
        <dbReference type="ARBA" id="ARBA00023242"/>
    </source>
</evidence>
<evidence type="ECO:0000313" key="13">
    <source>
        <dbReference type="RefSeq" id="XP_033460173.1"/>
    </source>
</evidence>
<evidence type="ECO:0000256" key="1">
    <source>
        <dbReference type="ARBA" id="ARBA00005858"/>
    </source>
</evidence>
<accession>A0A6J3M8H9</accession>
<feature type="region of interest" description="Disordered" evidence="9">
    <location>
        <begin position="114"/>
        <end position="164"/>
    </location>
</feature>
<comment type="similarity">
    <text evidence="1 7">Belongs to the NOB1 family.</text>
</comment>
<feature type="region of interest" description="Disordered" evidence="9">
    <location>
        <begin position="442"/>
        <end position="484"/>
    </location>
</feature>
<protein>
    <recommendedName>
        <fullName evidence="7">20S-pre-rRNA D-site endonuclease NOB1</fullName>
    </recommendedName>
</protein>
<dbReference type="OrthoDB" id="446759at2759"/>
<evidence type="ECO:0000259" key="11">
    <source>
        <dbReference type="Pfam" id="PF17146"/>
    </source>
</evidence>
<dbReference type="RefSeq" id="XP_033460173.1">
    <property type="nucleotide sequence ID" value="XM_033604907.1"/>
</dbReference>
<dbReference type="GO" id="GO:0030688">
    <property type="term" value="C:preribosome, small subunit precursor"/>
    <property type="evidence" value="ECO:0007669"/>
    <property type="project" value="TreeGrafter"/>
</dbReference>
<gene>
    <name evidence="13" type="ORF">K489DRAFT_380538</name>
</gene>
<dbReference type="GO" id="GO:0000502">
    <property type="term" value="C:proteasome complex"/>
    <property type="evidence" value="ECO:0007669"/>
    <property type="project" value="UniProtKB-KW"/>
</dbReference>
<feature type="region of interest" description="Disordered" evidence="9">
    <location>
        <begin position="257"/>
        <end position="285"/>
    </location>
</feature>
<keyword evidence="13" id="KW-0647">Proteasome</keyword>
<dbReference type="SUPFAM" id="SSF144206">
    <property type="entry name" value="NOB1 zinc finger-like"/>
    <property type="match status" value="1"/>
</dbReference>
<dbReference type="Gene3D" id="6.20.210.10">
    <property type="entry name" value="Nin one binding (NOB1), Zn-ribbon-like"/>
    <property type="match status" value="1"/>
</dbReference>
<dbReference type="Gene3D" id="3.40.50.1010">
    <property type="entry name" value="5'-nuclease"/>
    <property type="match status" value="1"/>
</dbReference>